<sequence>MSGCASAPVLFKKGGSLPPEPANEEDAAPAAAEEAKAVVESKDTSLESLLINQVHSPSI</sequence>
<name>A0AAN7QG81_9MYRT</name>
<organism evidence="2 3">
    <name type="scientific">Trapa incisa</name>
    <dbReference type="NCBI Taxonomy" id="236973"/>
    <lineage>
        <taxon>Eukaryota</taxon>
        <taxon>Viridiplantae</taxon>
        <taxon>Streptophyta</taxon>
        <taxon>Embryophyta</taxon>
        <taxon>Tracheophyta</taxon>
        <taxon>Spermatophyta</taxon>
        <taxon>Magnoliopsida</taxon>
        <taxon>eudicotyledons</taxon>
        <taxon>Gunneridae</taxon>
        <taxon>Pentapetalae</taxon>
        <taxon>rosids</taxon>
        <taxon>malvids</taxon>
        <taxon>Myrtales</taxon>
        <taxon>Lythraceae</taxon>
        <taxon>Trapa</taxon>
    </lineage>
</organism>
<proteinExistence type="predicted"/>
<evidence type="ECO:0000313" key="2">
    <source>
        <dbReference type="EMBL" id="KAK4766353.1"/>
    </source>
</evidence>
<dbReference type="EMBL" id="JAXIOK010000007">
    <property type="protein sequence ID" value="KAK4766353.1"/>
    <property type="molecule type" value="Genomic_DNA"/>
</dbReference>
<protein>
    <submittedName>
        <fullName evidence="2">Uncharacterized protein</fullName>
    </submittedName>
</protein>
<keyword evidence="3" id="KW-1185">Reference proteome</keyword>
<feature type="region of interest" description="Disordered" evidence="1">
    <location>
        <begin position="1"/>
        <end position="39"/>
    </location>
</feature>
<comment type="caution">
    <text evidence="2">The sequence shown here is derived from an EMBL/GenBank/DDBJ whole genome shotgun (WGS) entry which is preliminary data.</text>
</comment>
<dbReference type="AlphaFoldDB" id="A0AAN7QG81"/>
<gene>
    <name evidence="2" type="ORF">SAY87_007995</name>
</gene>
<evidence type="ECO:0000313" key="3">
    <source>
        <dbReference type="Proteomes" id="UP001345219"/>
    </source>
</evidence>
<evidence type="ECO:0000256" key="1">
    <source>
        <dbReference type="SAM" id="MobiDB-lite"/>
    </source>
</evidence>
<dbReference type="Proteomes" id="UP001345219">
    <property type="component" value="Chromosome 7"/>
</dbReference>
<reference evidence="2 3" key="1">
    <citation type="journal article" date="2023" name="Hortic Res">
        <title>Pangenome of water caltrop reveals structural variations and asymmetric subgenome divergence after allopolyploidization.</title>
        <authorList>
            <person name="Zhang X."/>
            <person name="Chen Y."/>
            <person name="Wang L."/>
            <person name="Yuan Y."/>
            <person name="Fang M."/>
            <person name="Shi L."/>
            <person name="Lu R."/>
            <person name="Comes H.P."/>
            <person name="Ma Y."/>
            <person name="Chen Y."/>
            <person name="Huang G."/>
            <person name="Zhou Y."/>
            <person name="Zheng Z."/>
            <person name="Qiu Y."/>
        </authorList>
    </citation>
    <scope>NUCLEOTIDE SEQUENCE [LARGE SCALE GENOMIC DNA]</scope>
    <source>
        <tissue evidence="2">Roots</tissue>
    </source>
</reference>
<accession>A0AAN7QG81</accession>